<evidence type="ECO:0000256" key="1">
    <source>
        <dbReference type="SAM" id="Phobius"/>
    </source>
</evidence>
<reference evidence="3" key="1">
    <citation type="journal article" date="2019" name="Int. J. Syst. Evol. Microbiol.">
        <title>The Global Catalogue of Microorganisms (GCM) 10K type strain sequencing project: providing services to taxonomists for standard genome sequencing and annotation.</title>
        <authorList>
            <consortium name="The Broad Institute Genomics Platform"/>
            <consortium name="The Broad Institute Genome Sequencing Center for Infectious Disease"/>
            <person name="Wu L."/>
            <person name="Ma J."/>
        </authorList>
    </citation>
    <scope>NUCLEOTIDE SEQUENCE [LARGE SCALE GENOMIC DNA]</scope>
    <source>
        <strain evidence="3">CCM 8903</strain>
    </source>
</reference>
<name>A0ABW4E700_9LACO</name>
<dbReference type="Proteomes" id="UP001597252">
    <property type="component" value="Unassembled WGS sequence"/>
</dbReference>
<evidence type="ECO:0008006" key="4">
    <source>
        <dbReference type="Google" id="ProtNLM"/>
    </source>
</evidence>
<feature type="transmembrane region" description="Helical" evidence="1">
    <location>
        <begin position="215"/>
        <end position="235"/>
    </location>
</feature>
<feature type="transmembrane region" description="Helical" evidence="1">
    <location>
        <begin position="263"/>
        <end position="284"/>
    </location>
</feature>
<dbReference type="EMBL" id="JBHTON010000035">
    <property type="protein sequence ID" value="MFD1485660.1"/>
    <property type="molecule type" value="Genomic_DNA"/>
</dbReference>
<keyword evidence="1" id="KW-1133">Transmembrane helix</keyword>
<evidence type="ECO:0000313" key="2">
    <source>
        <dbReference type="EMBL" id="MFD1485660.1"/>
    </source>
</evidence>
<feature type="transmembrane region" description="Helical" evidence="1">
    <location>
        <begin position="290"/>
        <end position="309"/>
    </location>
</feature>
<comment type="caution">
    <text evidence="2">The sequence shown here is derived from an EMBL/GenBank/DDBJ whole genome shotgun (WGS) entry which is preliminary data.</text>
</comment>
<keyword evidence="1" id="KW-0472">Membrane</keyword>
<keyword evidence="3" id="KW-1185">Reference proteome</keyword>
<gene>
    <name evidence="2" type="ORF">ACFQ5J_10500</name>
</gene>
<protein>
    <recommendedName>
        <fullName evidence="4">MacB-like periplasmic core domain-containing protein</fullName>
    </recommendedName>
</protein>
<organism evidence="2 3">
    <name type="scientific">Lacticaseibacillus baoqingensis</name>
    <dbReference type="NCBI Taxonomy" id="2486013"/>
    <lineage>
        <taxon>Bacteria</taxon>
        <taxon>Bacillati</taxon>
        <taxon>Bacillota</taxon>
        <taxon>Bacilli</taxon>
        <taxon>Lactobacillales</taxon>
        <taxon>Lactobacillaceae</taxon>
        <taxon>Lacticaseibacillus</taxon>
    </lineage>
</organism>
<proteinExistence type="predicted"/>
<keyword evidence="1" id="KW-0812">Transmembrane</keyword>
<sequence>MKRLFFIDLLWLAVVVLAGLTWSAYDQAEYADRLANNGLSENAVIFHTKAAMTPAQAVVKLTEAKLNNLQVQFQQTDQHVYFYGHGDYATLPVTSGQWFTDADLRSSLPVAVIGRAQTKSLYEGSNQRYWRQDNRYIPVIGIVATRLDSPLNAGEFLNASAATTAPTIHHLTVIADGQNIKAQTGKLKQVLKAASTSQYHYGKGDRQTNWWTQHLPTIAAGIALGLVTLGLSWLLGRMAPMRQVGGMDPTLGGRFLRGLWAKAALHATVVAVIGVIIATSAFYLTDYSRLLIFVAALWAVNVSGTYYGLRARYHREGSR</sequence>
<dbReference type="RefSeq" id="WP_125749328.1">
    <property type="nucleotide sequence ID" value="NZ_JBHTON010000035.1"/>
</dbReference>
<evidence type="ECO:0000313" key="3">
    <source>
        <dbReference type="Proteomes" id="UP001597252"/>
    </source>
</evidence>
<accession>A0ABW4E700</accession>